<feature type="region of interest" description="Disordered" evidence="1">
    <location>
        <begin position="96"/>
        <end position="133"/>
    </location>
</feature>
<reference evidence="3" key="1">
    <citation type="journal article" date="2019" name="Sci. Rep.">
        <title>Draft genome of Tanacetum cinerariifolium, the natural source of mosquito coil.</title>
        <authorList>
            <person name="Yamashiro T."/>
            <person name="Shiraishi A."/>
            <person name="Satake H."/>
            <person name="Nakayama K."/>
        </authorList>
    </citation>
    <scope>NUCLEOTIDE SEQUENCE</scope>
</reference>
<sequence length="133" mass="15327">MSTACYLLNRVPNKMNKNTPYELWYKIRPNLSFLRVWSCRAVVRLPDSKRKTLGEKGIDCIFVGYAEHSKAFMFYVIKPNDSVSINSIIESRAAISDESRFSSISRPKDIMPNLEESQRDDHSDDVPNEIPKP</sequence>
<dbReference type="InterPro" id="IPR039537">
    <property type="entry name" value="Retrotran_Ty1/copia-like"/>
</dbReference>
<dbReference type="PANTHER" id="PTHR42648">
    <property type="entry name" value="TRANSPOSASE, PUTATIVE-RELATED"/>
    <property type="match status" value="1"/>
</dbReference>
<dbReference type="AlphaFoldDB" id="A0A699GZZ7"/>
<dbReference type="PANTHER" id="PTHR42648:SF30">
    <property type="entry name" value="RIBONUCLEASE H-LIKE DOMAIN, GAG-PRE-INTEGRASE DOMAIN PROTEIN-RELATED"/>
    <property type="match status" value="1"/>
</dbReference>
<dbReference type="EMBL" id="BKCJ010082118">
    <property type="protein sequence ID" value="GEW95545.1"/>
    <property type="molecule type" value="Genomic_DNA"/>
</dbReference>
<feature type="compositionally biased region" description="Basic and acidic residues" evidence="1">
    <location>
        <begin position="116"/>
        <end position="133"/>
    </location>
</feature>
<proteinExistence type="predicted"/>
<evidence type="ECO:0000256" key="1">
    <source>
        <dbReference type="SAM" id="MobiDB-lite"/>
    </source>
</evidence>
<feature type="domain" description="Retroviral polymerase SH3-like" evidence="2">
    <location>
        <begin position="39"/>
        <end position="104"/>
    </location>
</feature>
<accession>A0A699GZZ7</accession>
<comment type="caution">
    <text evidence="3">The sequence shown here is derived from an EMBL/GenBank/DDBJ whole genome shotgun (WGS) entry which is preliminary data.</text>
</comment>
<name>A0A699GZZ7_TANCI</name>
<gene>
    <name evidence="3" type="ORF">Tci_267521</name>
</gene>
<dbReference type="InterPro" id="IPR057670">
    <property type="entry name" value="SH3_retrovirus"/>
</dbReference>
<organism evidence="3">
    <name type="scientific">Tanacetum cinerariifolium</name>
    <name type="common">Dalmatian daisy</name>
    <name type="synonym">Chrysanthemum cinerariifolium</name>
    <dbReference type="NCBI Taxonomy" id="118510"/>
    <lineage>
        <taxon>Eukaryota</taxon>
        <taxon>Viridiplantae</taxon>
        <taxon>Streptophyta</taxon>
        <taxon>Embryophyta</taxon>
        <taxon>Tracheophyta</taxon>
        <taxon>Spermatophyta</taxon>
        <taxon>Magnoliopsida</taxon>
        <taxon>eudicotyledons</taxon>
        <taxon>Gunneridae</taxon>
        <taxon>Pentapetalae</taxon>
        <taxon>asterids</taxon>
        <taxon>campanulids</taxon>
        <taxon>Asterales</taxon>
        <taxon>Asteraceae</taxon>
        <taxon>Asteroideae</taxon>
        <taxon>Anthemideae</taxon>
        <taxon>Anthemidinae</taxon>
        <taxon>Tanacetum</taxon>
    </lineage>
</organism>
<dbReference type="Pfam" id="PF25597">
    <property type="entry name" value="SH3_retrovirus"/>
    <property type="match status" value="1"/>
</dbReference>
<evidence type="ECO:0000313" key="3">
    <source>
        <dbReference type="EMBL" id="GEW95545.1"/>
    </source>
</evidence>
<evidence type="ECO:0000259" key="2">
    <source>
        <dbReference type="Pfam" id="PF25597"/>
    </source>
</evidence>
<protein>
    <submittedName>
        <fullName evidence="3">Zinc finger, CCHC-type</fullName>
    </submittedName>
</protein>